<proteinExistence type="predicted"/>
<protein>
    <submittedName>
        <fullName evidence="1">Uncharacterized protein</fullName>
    </submittedName>
</protein>
<dbReference type="Proteomes" id="UP001168821">
    <property type="component" value="Unassembled WGS sequence"/>
</dbReference>
<dbReference type="AlphaFoldDB" id="A0AA38MQE6"/>
<evidence type="ECO:0000313" key="1">
    <source>
        <dbReference type="EMBL" id="KAJ3663938.1"/>
    </source>
</evidence>
<name>A0AA38MQE6_9CUCU</name>
<accession>A0AA38MQE6</accession>
<sequence>MMAGPTCPLAGTFSHLVKMPRRLIKHDESLMRAATTRSRSGDAKASRWQFNFVTSARCILQHLAVIRSGAAGERRDWGWMSARGVQIGQYLDGDGI</sequence>
<organism evidence="1 2">
    <name type="scientific">Zophobas morio</name>
    <dbReference type="NCBI Taxonomy" id="2755281"/>
    <lineage>
        <taxon>Eukaryota</taxon>
        <taxon>Metazoa</taxon>
        <taxon>Ecdysozoa</taxon>
        <taxon>Arthropoda</taxon>
        <taxon>Hexapoda</taxon>
        <taxon>Insecta</taxon>
        <taxon>Pterygota</taxon>
        <taxon>Neoptera</taxon>
        <taxon>Endopterygota</taxon>
        <taxon>Coleoptera</taxon>
        <taxon>Polyphaga</taxon>
        <taxon>Cucujiformia</taxon>
        <taxon>Tenebrionidae</taxon>
        <taxon>Zophobas</taxon>
    </lineage>
</organism>
<keyword evidence="2" id="KW-1185">Reference proteome</keyword>
<dbReference type="EMBL" id="JALNTZ010000002">
    <property type="protein sequence ID" value="KAJ3663938.1"/>
    <property type="molecule type" value="Genomic_DNA"/>
</dbReference>
<evidence type="ECO:0000313" key="2">
    <source>
        <dbReference type="Proteomes" id="UP001168821"/>
    </source>
</evidence>
<gene>
    <name evidence="1" type="ORF">Zmor_008153</name>
</gene>
<reference evidence="1" key="1">
    <citation type="journal article" date="2023" name="G3 (Bethesda)">
        <title>Whole genome assemblies of Zophobas morio and Tenebrio molitor.</title>
        <authorList>
            <person name="Kaur S."/>
            <person name="Stinson S.A."/>
            <person name="diCenzo G.C."/>
        </authorList>
    </citation>
    <scope>NUCLEOTIDE SEQUENCE</scope>
    <source>
        <strain evidence="1">QUZm001</strain>
    </source>
</reference>
<comment type="caution">
    <text evidence="1">The sequence shown here is derived from an EMBL/GenBank/DDBJ whole genome shotgun (WGS) entry which is preliminary data.</text>
</comment>